<comment type="caution">
    <text evidence="1">The sequence shown here is derived from an EMBL/GenBank/DDBJ whole genome shotgun (WGS) entry which is preliminary data.</text>
</comment>
<proteinExistence type="predicted"/>
<reference evidence="1 2" key="1">
    <citation type="submission" date="2016-12" db="EMBL/GenBank/DDBJ databases">
        <authorList>
            <person name="Song W.-J."/>
            <person name="Kurnit D.M."/>
        </authorList>
    </citation>
    <scope>NUCLEOTIDE SEQUENCE [LARGE SCALE GENOMIC DNA]</scope>
    <source>
        <strain evidence="1 2">CGB1038-1_S1</strain>
    </source>
</reference>
<evidence type="ECO:0000313" key="2">
    <source>
        <dbReference type="Proteomes" id="UP000189299"/>
    </source>
</evidence>
<dbReference type="Proteomes" id="UP000189299">
    <property type="component" value="Unassembled WGS sequence"/>
</dbReference>
<dbReference type="OrthoDB" id="2195940at2"/>
<sequence length="109" mass="12689">MYFKLFHKRGLVELVVDKSKNRRVRAVTSVCSLTEIENRSQSIRLFDRSIWINAGDGQIFNPQTRQIDSLSKRFEDIRTAALPGKVIFAKRSKRSDPLCLVEFPYKIRS</sequence>
<evidence type="ECO:0000313" key="1">
    <source>
        <dbReference type="EMBL" id="ONN40985.1"/>
    </source>
</evidence>
<protein>
    <submittedName>
        <fullName evidence="1">Uncharacterized protein</fullName>
    </submittedName>
</protein>
<accession>A0A1V2UCH1</accession>
<dbReference type="AlphaFoldDB" id="A0A1V2UCH1"/>
<dbReference type="EMBL" id="MSTR01000017">
    <property type="protein sequence ID" value="ONN40985.1"/>
    <property type="molecule type" value="Genomic_DNA"/>
</dbReference>
<name>A0A1V2UCH1_ENTMU</name>
<gene>
    <name evidence="1" type="ORF">BTN92_14135</name>
</gene>
<organism evidence="1 2">
    <name type="scientific">Enterococcus mundtii</name>
    <dbReference type="NCBI Taxonomy" id="53346"/>
    <lineage>
        <taxon>Bacteria</taxon>
        <taxon>Bacillati</taxon>
        <taxon>Bacillota</taxon>
        <taxon>Bacilli</taxon>
        <taxon>Lactobacillales</taxon>
        <taxon>Enterococcaceae</taxon>
        <taxon>Enterococcus</taxon>
    </lineage>
</organism>